<dbReference type="AlphaFoldDB" id="A0A3B0UGI3"/>
<dbReference type="SUPFAM" id="SSF56935">
    <property type="entry name" value="Porins"/>
    <property type="match status" value="1"/>
</dbReference>
<dbReference type="EMBL" id="UOET01000405">
    <property type="protein sequence ID" value="VAW29688.1"/>
    <property type="molecule type" value="Genomic_DNA"/>
</dbReference>
<feature type="non-terminal residue" evidence="1">
    <location>
        <position position="1"/>
    </location>
</feature>
<dbReference type="Gene3D" id="2.40.160.60">
    <property type="entry name" value="Outer membrane protein transport protein (OMPP1/FadL/TodX)"/>
    <property type="match status" value="1"/>
</dbReference>
<name>A0A3B0UGI3_9ZZZZ</name>
<sequence>YLVSQMGTANLALVYPLKFGNMGVSMSYFGYALYHEMKMGLAYARSFGPHLRAGVQLDYLQTGLGDIYGSRSNVTFELGVQSDVTEHLTFGAYVYNPVRVKFSDYAREKIPAVFRFGFAYHFSDKLLTTAEVEKNTDYQSLILRGGIEYRYKKQFFFRVGFGTSRDIFSFGFGWHKKHMQFDIGTTMHQTLGFSPQTSLVFAF</sequence>
<evidence type="ECO:0000313" key="1">
    <source>
        <dbReference type="EMBL" id="VAW29688.1"/>
    </source>
</evidence>
<accession>A0A3B0UGI3</accession>
<protein>
    <submittedName>
        <fullName evidence="1">Uncharacterized protein</fullName>
    </submittedName>
</protein>
<proteinExistence type="predicted"/>
<reference evidence="1" key="1">
    <citation type="submission" date="2018-06" db="EMBL/GenBank/DDBJ databases">
        <authorList>
            <person name="Zhirakovskaya E."/>
        </authorList>
    </citation>
    <scope>NUCLEOTIDE SEQUENCE</scope>
</reference>
<organism evidence="1">
    <name type="scientific">hydrothermal vent metagenome</name>
    <dbReference type="NCBI Taxonomy" id="652676"/>
    <lineage>
        <taxon>unclassified sequences</taxon>
        <taxon>metagenomes</taxon>
        <taxon>ecological metagenomes</taxon>
    </lineage>
</organism>
<gene>
    <name evidence="1" type="ORF">MNBD_BACTEROID07-1746</name>
</gene>